<accession>A0A8X6PSX5</accession>
<comment type="caution">
    <text evidence="3">The sequence shown here is derived from an EMBL/GenBank/DDBJ whole genome shotgun (WGS) entry which is preliminary data.</text>
</comment>
<proteinExistence type="predicted"/>
<feature type="compositionally biased region" description="Basic residues" evidence="1">
    <location>
        <begin position="36"/>
        <end position="48"/>
    </location>
</feature>
<dbReference type="AlphaFoldDB" id="A0A8X6PSX5"/>
<dbReference type="EMBL" id="BMAW01118818">
    <property type="protein sequence ID" value="GFT81703.1"/>
    <property type="molecule type" value="Genomic_DNA"/>
</dbReference>
<evidence type="ECO:0000256" key="2">
    <source>
        <dbReference type="SAM" id="Phobius"/>
    </source>
</evidence>
<dbReference type="Proteomes" id="UP000887013">
    <property type="component" value="Unassembled WGS sequence"/>
</dbReference>
<evidence type="ECO:0000256" key="1">
    <source>
        <dbReference type="SAM" id="MobiDB-lite"/>
    </source>
</evidence>
<organism evidence="3 4">
    <name type="scientific">Nephila pilipes</name>
    <name type="common">Giant wood spider</name>
    <name type="synonym">Nephila maculata</name>
    <dbReference type="NCBI Taxonomy" id="299642"/>
    <lineage>
        <taxon>Eukaryota</taxon>
        <taxon>Metazoa</taxon>
        <taxon>Ecdysozoa</taxon>
        <taxon>Arthropoda</taxon>
        <taxon>Chelicerata</taxon>
        <taxon>Arachnida</taxon>
        <taxon>Araneae</taxon>
        <taxon>Araneomorphae</taxon>
        <taxon>Entelegynae</taxon>
        <taxon>Araneoidea</taxon>
        <taxon>Nephilidae</taxon>
        <taxon>Nephila</taxon>
    </lineage>
</organism>
<evidence type="ECO:0000313" key="3">
    <source>
        <dbReference type="EMBL" id="GFT81703.1"/>
    </source>
</evidence>
<keyword evidence="2" id="KW-1133">Transmembrane helix</keyword>
<gene>
    <name evidence="3" type="ORF">NPIL_189941</name>
</gene>
<sequence length="201" mass="22834">MNVDQVRIYHPRETVEGVVETDGLDGEGSRAEQSKRRPSGRLKWRKRSAPSSLVEDIEVKRRPPESCKWRKRPISVSLPLGPGTRKMTRREASGESGVLSGRNENFKPGKKHYETHPSKDFEKRMLRKFVTNVTSLVTLLLIVLLEEMAVGEDIGEIPDPHLEFPVTTVAEVASLREDVASLIRLATFVESRSHKQRMQPR</sequence>
<feature type="region of interest" description="Disordered" evidence="1">
    <location>
        <begin position="78"/>
        <end position="116"/>
    </location>
</feature>
<feature type="compositionally biased region" description="Basic and acidic residues" evidence="1">
    <location>
        <begin position="104"/>
        <end position="116"/>
    </location>
</feature>
<feature type="region of interest" description="Disordered" evidence="1">
    <location>
        <begin position="17"/>
        <end position="51"/>
    </location>
</feature>
<keyword evidence="4" id="KW-1185">Reference proteome</keyword>
<protein>
    <submittedName>
        <fullName evidence="3">Uncharacterized protein</fullName>
    </submittedName>
</protein>
<feature type="transmembrane region" description="Helical" evidence="2">
    <location>
        <begin position="129"/>
        <end position="145"/>
    </location>
</feature>
<keyword evidence="2" id="KW-0812">Transmembrane</keyword>
<name>A0A8X6PSX5_NEPPI</name>
<evidence type="ECO:0000313" key="4">
    <source>
        <dbReference type="Proteomes" id="UP000887013"/>
    </source>
</evidence>
<keyword evidence="2" id="KW-0472">Membrane</keyword>
<reference evidence="3" key="1">
    <citation type="submission" date="2020-08" db="EMBL/GenBank/DDBJ databases">
        <title>Multicomponent nature underlies the extraordinary mechanical properties of spider dragline silk.</title>
        <authorList>
            <person name="Kono N."/>
            <person name="Nakamura H."/>
            <person name="Mori M."/>
            <person name="Yoshida Y."/>
            <person name="Ohtoshi R."/>
            <person name="Malay A.D."/>
            <person name="Moran D.A.P."/>
            <person name="Tomita M."/>
            <person name="Numata K."/>
            <person name="Arakawa K."/>
        </authorList>
    </citation>
    <scope>NUCLEOTIDE SEQUENCE</scope>
</reference>